<keyword evidence="3" id="KW-1185">Reference proteome</keyword>
<dbReference type="STRING" id="1328760.A0A165GK58"/>
<dbReference type="SUPFAM" id="SSF56112">
    <property type="entry name" value="Protein kinase-like (PK-like)"/>
    <property type="match status" value="1"/>
</dbReference>
<dbReference type="GeneID" id="28894410"/>
<dbReference type="EMBL" id="KV407459">
    <property type="protein sequence ID" value="KZF22290.1"/>
    <property type="molecule type" value="Genomic_DNA"/>
</dbReference>
<evidence type="ECO:0000259" key="1">
    <source>
        <dbReference type="Pfam" id="PF01636"/>
    </source>
</evidence>
<dbReference type="RefSeq" id="XP_018187845.1">
    <property type="nucleotide sequence ID" value="XM_018329273.1"/>
</dbReference>
<evidence type="ECO:0000313" key="2">
    <source>
        <dbReference type="EMBL" id="KZF22290.1"/>
    </source>
</evidence>
<dbReference type="OMA" id="WEYAQIM"/>
<name>A0A165GK58_XYLHT</name>
<gene>
    <name evidence="2" type="ORF">L228DRAFT_149851</name>
</gene>
<evidence type="ECO:0000313" key="3">
    <source>
        <dbReference type="Proteomes" id="UP000076632"/>
    </source>
</evidence>
<feature type="domain" description="Aminoglycoside phosphotransferase" evidence="1">
    <location>
        <begin position="75"/>
        <end position="264"/>
    </location>
</feature>
<dbReference type="AlphaFoldDB" id="A0A165GK58"/>
<proteinExistence type="predicted"/>
<keyword evidence="2" id="KW-0418">Kinase</keyword>
<organism evidence="2 3">
    <name type="scientific">Xylona heveae (strain CBS 132557 / TC161)</name>
    <dbReference type="NCBI Taxonomy" id="1328760"/>
    <lineage>
        <taxon>Eukaryota</taxon>
        <taxon>Fungi</taxon>
        <taxon>Dikarya</taxon>
        <taxon>Ascomycota</taxon>
        <taxon>Pezizomycotina</taxon>
        <taxon>Xylonomycetes</taxon>
        <taxon>Xylonales</taxon>
        <taxon>Xylonaceae</taxon>
        <taxon>Xylona</taxon>
    </lineage>
</organism>
<sequence>MTDASGGIPFKTQNLQEGDRYIKKGRVLFPCPSSLNISDLAPDQEILIVLSKQMGRIVLEYDFSYVTKSGRGVRPAEAEAMRLVSKHTSVPLPEVFYTDFRPDNGRIEMSRIPGSPLKEKWDTLDEKSKESVCLQIWDMVSKIRAIPRPPELRDLVQCAADGTPSRDPLLRDLKDPARPLTKDSDLQARIFERYLHFAGRRYEHKLPDMLPRSDCTVFTHADIAPRNIMIDEQKKVTGILDWEFAGWYPDYWEYAQILRPAFWDDWSIWMERTAPQKWDISGINAARRVLF</sequence>
<dbReference type="Pfam" id="PF01636">
    <property type="entry name" value="APH"/>
    <property type="match status" value="1"/>
</dbReference>
<dbReference type="CDD" id="cd05120">
    <property type="entry name" value="APH_ChoK_like"/>
    <property type="match status" value="1"/>
</dbReference>
<dbReference type="OrthoDB" id="2906425at2759"/>
<dbReference type="PANTHER" id="PTHR21310:SF15">
    <property type="entry name" value="AMINOGLYCOSIDE PHOSPHOTRANSFERASE DOMAIN-CONTAINING PROTEIN"/>
    <property type="match status" value="1"/>
</dbReference>
<dbReference type="Gene3D" id="3.90.1200.10">
    <property type="match status" value="1"/>
</dbReference>
<dbReference type="InterPro" id="IPR002575">
    <property type="entry name" value="Aminoglycoside_PTrfase"/>
</dbReference>
<accession>A0A165GK58</accession>
<dbReference type="GO" id="GO:0016301">
    <property type="term" value="F:kinase activity"/>
    <property type="evidence" value="ECO:0007669"/>
    <property type="project" value="UniProtKB-KW"/>
</dbReference>
<dbReference type="InParanoid" id="A0A165GK58"/>
<dbReference type="PANTHER" id="PTHR21310">
    <property type="entry name" value="AMINOGLYCOSIDE PHOSPHOTRANSFERASE-RELATED-RELATED"/>
    <property type="match status" value="1"/>
</dbReference>
<dbReference type="Proteomes" id="UP000076632">
    <property type="component" value="Unassembled WGS sequence"/>
</dbReference>
<reference evidence="2 3" key="1">
    <citation type="journal article" date="2016" name="Fungal Biol.">
        <title>The genome of Xylona heveae provides a window into fungal endophytism.</title>
        <authorList>
            <person name="Gazis R."/>
            <person name="Kuo A."/>
            <person name="Riley R."/>
            <person name="LaButti K."/>
            <person name="Lipzen A."/>
            <person name="Lin J."/>
            <person name="Amirebrahimi M."/>
            <person name="Hesse C.N."/>
            <person name="Spatafora J.W."/>
            <person name="Henrissat B."/>
            <person name="Hainaut M."/>
            <person name="Grigoriev I.V."/>
            <person name="Hibbett D.S."/>
        </authorList>
    </citation>
    <scope>NUCLEOTIDE SEQUENCE [LARGE SCALE GENOMIC DNA]</scope>
    <source>
        <strain evidence="2 3">TC161</strain>
    </source>
</reference>
<keyword evidence="2" id="KW-0808">Transferase</keyword>
<protein>
    <submittedName>
        <fullName evidence="2">Kinase-like protein</fullName>
    </submittedName>
</protein>
<dbReference type="InterPro" id="IPR011009">
    <property type="entry name" value="Kinase-like_dom_sf"/>
</dbReference>
<dbReference type="InterPro" id="IPR051678">
    <property type="entry name" value="AGP_Transferase"/>
</dbReference>